<keyword evidence="16" id="KW-0594">Phospholipid biosynthesis</keyword>
<dbReference type="UniPathway" id="UPA00557">
    <property type="reaction ID" value="UER00614"/>
</dbReference>
<evidence type="ECO:0000256" key="15">
    <source>
        <dbReference type="ARBA" id="ARBA00023136"/>
    </source>
</evidence>
<comment type="catalytic activity">
    <reaction evidence="1 18">
        <text>a 1,2-diacyl-sn-glycero-3-phosphate + CTP + H(+) = a CDP-1,2-diacyl-sn-glycerol + diphosphate</text>
        <dbReference type="Rhea" id="RHEA:16229"/>
        <dbReference type="ChEBI" id="CHEBI:15378"/>
        <dbReference type="ChEBI" id="CHEBI:33019"/>
        <dbReference type="ChEBI" id="CHEBI:37563"/>
        <dbReference type="ChEBI" id="CHEBI:58332"/>
        <dbReference type="ChEBI" id="CHEBI:58608"/>
        <dbReference type="EC" id="2.7.7.41"/>
    </reaction>
</comment>
<evidence type="ECO:0000256" key="19">
    <source>
        <dbReference type="SAM" id="Phobius"/>
    </source>
</evidence>
<comment type="caution">
    <text evidence="20">The sequence shown here is derived from an EMBL/GenBank/DDBJ whole genome shotgun (WGS) entry which is preliminary data.</text>
</comment>
<keyword evidence="8" id="KW-1003">Cell membrane</keyword>
<evidence type="ECO:0000256" key="8">
    <source>
        <dbReference type="ARBA" id="ARBA00022475"/>
    </source>
</evidence>
<proteinExistence type="inferred from homology"/>
<dbReference type="RefSeq" id="WP_111446856.1">
    <property type="nucleotide sequence ID" value="NZ_QKZK01000036.1"/>
</dbReference>
<comment type="similarity">
    <text evidence="5 18">Belongs to the CDS family.</text>
</comment>
<dbReference type="AlphaFoldDB" id="A0A2W7MW68"/>
<keyword evidence="14" id="KW-0443">Lipid metabolism</keyword>
<evidence type="ECO:0000256" key="12">
    <source>
        <dbReference type="ARBA" id="ARBA00022695"/>
    </source>
</evidence>
<organism evidence="20 21">
    <name type="scientific">Breznakibacter xylanolyticus</name>
    <dbReference type="NCBI Taxonomy" id="990"/>
    <lineage>
        <taxon>Bacteria</taxon>
        <taxon>Pseudomonadati</taxon>
        <taxon>Bacteroidota</taxon>
        <taxon>Bacteroidia</taxon>
        <taxon>Marinilabiliales</taxon>
        <taxon>Marinilabiliaceae</taxon>
        <taxon>Breznakibacter</taxon>
    </lineage>
</organism>
<keyword evidence="10 18" id="KW-0808">Transferase</keyword>
<dbReference type="GO" id="GO:0016024">
    <property type="term" value="P:CDP-diacylglycerol biosynthetic process"/>
    <property type="evidence" value="ECO:0007669"/>
    <property type="project" value="UniProtKB-UniPathway"/>
</dbReference>
<dbReference type="GO" id="GO:0005886">
    <property type="term" value="C:plasma membrane"/>
    <property type="evidence" value="ECO:0007669"/>
    <property type="project" value="UniProtKB-SubCell"/>
</dbReference>
<feature type="transmembrane region" description="Helical" evidence="19">
    <location>
        <begin position="81"/>
        <end position="99"/>
    </location>
</feature>
<keyword evidence="21" id="KW-1185">Reference proteome</keyword>
<evidence type="ECO:0000256" key="5">
    <source>
        <dbReference type="ARBA" id="ARBA00010185"/>
    </source>
</evidence>
<evidence type="ECO:0000256" key="14">
    <source>
        <dbReference type="ARBA" id="ARBA00023098"/>
    </source>
</evidence>
<evidence type="ECO:0000256" key="18">
    <source>
        <dbReference type="RuleBase" id="RU003938"/>
    </source>
</evidence>
<comment type="pathway">
    <text evidence="3 18">Phospholipid metabolism; CDP-diacylglycerol biosynthesis; CDP-diacylglycerol from sn-glycerol 3-phosphate: step 3/3.</text>
</comment>
<evidence type="ECO:0000256" key="13">
    <source>
        <dbReference type="ARBA" id="ARBA00022989"/>
    </source>
</evidence>
<keyword evidence="11 18" id="KW-0812">Transmembrane</keyword>
<dbReference type="PROSITE" id="PS01315">
    <property type="entry name" value="CDS"/>
    <property type="match status" value="1"/>
</dbReference>
<evidence type="ECO:0000256" key="3">
    <source>
        <dbReference type="ARBA" id="ARBA00005119"/>
    </source>
</evidence>
<evidence type="ECO:0000256" key="2">
    <source>
        <dbReference type="ARBA" id="ARBA00004651"/>
    </source>
</evidence>
<dbReference type="GO" id="GO:0004605">
    <property type="term" value="F:phosphatidate cytidylyltransferase activity"/>
    <property type="evidence" value="ECO:0007669"/>
    <property type="project" value="UniProtKB-EC"/>
</dbReference>
<evidence type="ECO:0000256" key="4">
    <source>
        <dbReference type="ARBA" id="ARBA00005189"/>
    </source>
</evidence>
<dbReference type="Proteomes" id="UP000249239">
    <property type="component" value="Unassembled WGS sequence"/>
</dbReference>
<accession>A0A2W7MW68</accession>
<evidence type="ECO:0000313" key="21">
    <source>
        <dbReference type="Proteomes" id="UP000249239"/>
    </source>
</evidence>
<comment type="pathway">
    <text evidence="4">Lipid metabolism.</text>
</comment>
<evidence type="ECO:0000256" key="9">
    <source>
        <dbReference type="ARBA" id="ARBA00022516"/>
    </source>
</evidence>
<evidence type="ECO:0000256" key="7">
    <source>
        <dbReference type="ARBA" id="ARBA00019373"/>
    </source>
</evidence>
<keyword evidence="12 18" id="KW-0548">Nucleotidyltransferase</keyword>
<evidence type="ECO:0000256" key="17">
    <source>
        <dbReference type="ARBA" id="ARBA00023264"/>
    </source>
</evidence>
<evidence type="ECO:0000256" key="16">
    <source>
        <dbReference type="ARBA" id="ARBA00023209"/>
    </source>
</evidence>
<keyword evidence="9" id="KW-0444">Lipid biosynthesis</keyword>
<keyword evidence="17" id="KW-1208">Phospholipid metabolism</keyword>
<evidence type="ECO:0000256" key="11">
    <source>
        <dbReference type="ARBA" id="ARBA00022692"/>
    </source>
</evidence>
<evidence type="ECO:0000256" key="6">
    <source>
        <dbReference type="ARBA" id="ARBA00012487"/>
    </source>
</evidence>
<dbReference type="PANTHER" id="PTHR46382">
    <property type="entry name" value="PHOSPHATIDATE CYTIDYLYLTRANSFERASE"/>
    <property type="match status" value="1"/>
</dbReference>
<comment type="subcellular location">
    <subcellularLocation>
        <location evidence="2">Cell membrane</location>
        <topology evidence="2">Multi-pass membrane protein</topology>
    </subcellularLocation>
</comment>
<keyword evidence="13 19" id="KW-1133">Transmembrane helix</keyword>
<feature type="transmembrane region" description="Helical" evidence="19">
    <location>
        <begin position="57"/>
        <end position="75"/>
    </location>
</feature>
<protein>
    <recommendedName>
        <fullName evidence="7 18">Phosphatidate cytidylyltransferase</fullName>
        <ecNumber evidence="6 18">2.7.7.41</ecNumber>
    </recommendedName>
</protein>
<evidence type="ECO:0000256" key="1">
    <source>
        <dbReference type="ARBA" id="ARBA00001698"/>
    </source>
</evidence>
<name>A0A2W7MW68_9BACT</name>
<feature type="transmembrane region" description="Helical" evidence="19">
    <location>
        <begin position="204"/>
        <end position="222"/>
    </location>
</feature>
<feature type="transmembrane region" description="Helical" evidence="19">
    <location>
        <begin position="106"/>
        <end position="130"/>
    </location>
</feature>
<dbReference type="InterPro" id="IPR000374">
    <property type="entry name" value="PC_trans"/>
</dbReference>
<dbReference type="EMBL" id="QKZK01000036">
    <property type="protein sequence ID" value="PZX11813.1"/>
    <property type="molecule type" value="Genomic_DNA"/>
</dbReference>
<feature type="transmembrane region" description="Helical" evidence="19">
    <location>
        <begin position="12"/>
        <end position="45"/>
    </location>
</feature>
<dbReference type="Pfam" id="PF01148">
    <property type="entry name" value="CTP_transf_1"/>
    <property type="match status" value="1"/>
</dbReference>
<dbReference type="OrthoDB" id="9799199at2"/>
<feature type="transmembrane region" description="Helical" evidence="19">
    <location>
        <begin position="179"/>
        <end position="198"/>
    </location>
</feature>
<gene>
    <name evidence="20" type="ORF">LX69_03046</name>
</gene>
<evidence type="ECO:0000256" key="10">
    <source>
        <dbReference type="ARBA" id="ARBA00022679"/>
    </source>
</evidence>
<dbReference type="EC" id="2.7.7.41" evidence="6 18"/>
<evidence type="ECO:0000313" key="20">
    <source>
        <dbReference type="EMBL" id="PZX11813.1"/>
    </source>
</evidence>
<reference evidence="20 21" key="1">
    <citation type="submission" date="2018-06" db="EMBL/GenBank/DDBJ databases">
        <title>Genomic Encyclopedia of Archaeal and Bacterial Type Strains, Phase II (KMG-II): from individual species to whole genera.</title>
        <authorList>
            <person name="Goeker M."/>
        </authorList>
    </citation>
    <scope>NUCLEOTIDE SEQUENCE [LARGE SCALE GENOMIC DNA]</scope>
    <source>
        <strain evidence="20 21">DSM 6779</strain>
    </source>
</reference>
<dbReference type="PANTHER" id="PTHR46382:SF1">
    <property type="entry name" value="PHOSPHATIDATE CYTIDYLYLTRANSFERASE"/>
    <property type="match status" value="1"/>
</dbReference>
<keyword evidence="15 19" id="KW-0472">Membrane</keyword>
<sequence>MNNFWQRTLTGAIFVVVMTGMIWLHAFTFLILLLGIVGVGTFELLRMMDQSPVKSQTSLAYLLGITAIATAFASAYLHLSFMMLVLIPLAVTVFIGELYRSSERPFWNIASTLLVPLYTAVPFVFLIFIGFHSGDYQPAIILSFIGMIWTSDTGAYLAGVTLGRHKFFPRISPKKSWEGFIGGVLLTLGLGVALSYLLNQPLSLMLGMALIISVLGAMSDLVESMLKRSVGAKDSGTLLPGHGGILDRFDAFVLTAPMVYFYFIMHDYLTLIF</sequence>
<feature type="transmembrane region" description="Helical" evidence="19">
    <location>
        <begin position="136"/>
        <end position="158"/>
    </location>
</feature>